<protein>
    <recommendedName>
        <fullName evidence="5">Solute-binding protein family 3/N-terminal domain-containing protein</fullName>
    </recommendedName>
</protein>
<dbReference type="Gene3D" id="3.40.190.10">
    <property type="entry name" value="Periplasmic binding protein-like II"/>
    <property type="match status" value="2"/>
</dbReference>
<keyword evidence="3 4" id="KW-0732">Signal</keyword>
<evidence type="ECO:0000256" key="1">
    <source>
        <dbReference type="ARBA" id="ARBA00004418"/>
    </source>
</evidence>
<evidence type="ECO:0000256" key="4">
    <source>
        <dbReference type="SAM" id="SignalP"/>
    </source>
</evidence>
<name>A0A429ZKU4_9ENTE</name>
<evidence type="ECO:0000313" key="7">
    <source>
        <dbReference type="Proteomes" id="UP000287239"/>
    </source>
</evidence>
<accession>A0A429ZKU4</accession>
<dbReference type="GeneID" id="98568731"/>
<dbReference type="Pfam" id="PF13379">
    <property type="entry name" value="NMT1_2"/>
    <property type="match status" value="1"/>
</dbReference>
<organism evidence="6 7">
    <name type="scientific">Vagococcus salmoninarum</name>
    <dbReference type="NCBI Taxonomy" id="2739"/>
    <lineage>
        <taxon>Bacteria</taxon>
        <taxon>Bacillati</taxon>
        <taxon>Bacillota</taxon>
        <taxon>Bacilli</taxon>
        <taxon>Lactobacillales</taxon>
        <taxon>Enterococcaceae</taxon>
        <taxon>Vagococcus</taxon>
    </lineage>
</organism>
<reference evidence="6 7" key="1">
    <citation type="submission" date="2017-05" db="EMBL/GenBank/DDBJ databases">
        <title>Vagococcus spp. assemblies.</title>
        <authorList>
            <person name="Gulvik C.A."/>
        </authorList>
    </citation>
    <scope>NUCLEOTIDE SEQUENCE [LARGE SCALE GENOMIC DNA]</scope>
    <source>
        <strain evidence="6 7">NCFB 2777</strain>
    </source>
</reference>
<dbReference type="AlphaFoldDB" id="A0A429ZKU4"/>
<evidence type="ECO:0000259" key="5">
    <source>
        <dbReference type="SMART" id="SM00062"/>
    </source>
</evidence>
<dbReference type="InterPro" id="IPR001638">
    <property type="entry name" value="Solute-binding_3/MltF_N"/>
</dbReference>
<keyword evidence="7" id="KW-1185">Reference proteome</keyword>
<gene>
    <name evidence="6" type="ORF">CBF35_10135</name>
</gene>
<dbReference type="PANTHER" id="PTHR30024:SF47">
    <property type="entry name" value="TAURINE-BINDING PERIPLASMIC PROTEIN"/>
    <property type="match status" value="1"/>
</dbReference>
<feature type="domain" description="Solute-binding protein family 3/N-terminal" evidence="5">
    <location>
        <begin position="37"/>
        <end position="264"/>
    </location>
</feature>
<dbReference type="EMBL" id="NGJU01000015">
    <property type="protein sequence ID" value="RST94320.1"/>
    <property type="molecule type" value="Genomic_DNA"/>
</dbReference>
<feature type="chain" id="PRO_5038347774" description="Solute-binding protein family 3/N-terminal domain-containing protein" evidence="4">
    <location>
        <begin position="20"/>
        <end position="316"/>
    </location>
</feature>
<comment type="subcellular location">
    <subcellularLocation>
        <location evidence="1">Periplasm</location>
    </subcellularLocation>
</comment>
<feature type="signal peptide" evidence="4">
    <location>
        <begin position="1"/>
        <end position="19"/>
    </location>
</feature>
<proteinExistence type="inferred from homology"/>
<dbReference type="SMART" id="SM00062">
    <property type="entry name" value="PBPb"/>
    <property type="match status" value="1"/>
</dbReference>
<evidence type="ECO:0000256" key="2">
    <source>
        <dbReference type="ARBA" id="ARBA00010742"/>
    </source>
</evidence>
<dbReference type="RefSeq" id="WP_126780750.1">
    <property type="nucleotide sequence ID" value="NZ_CP177121.1"/>
</dbReference>
<dbReference type="SUPFAM" id="SSF53850">
    <property type="entry name" value="Periplasmic binding protein-like II"/>
    <property type="match status" value="1"/>
</dbReference>
<dbReference type="GO" id="GO:0042597">
    <property type="term" value="C:periplasmic space"/>
    <property type="evidence" value="ECO:0007669"/>
    <property type="project" value="UniProtKB-SubCell"/>
</dbReference>
<dbReference type="OrthoDB" id="9815602at2"/>
<dbReference type="PANTHER" id="PTHR30024">
    <property type="entry name" value="ALIPHATIC SULFONATES-BINDING PROTEIN-RELATED"/>
    <property type="match status" value="1"/>
</dbReference>
<evidence type="ECO:0000313" key="6">
    <source>
        <dbReference type="EMBL" id="RST94320.1"/>
    </source>
</evidence>
<comment type="similarity">
    <text evidence="2">Belongs to the bacterial solute-binding protein SsuA/TauA family.</text>
</comment>
<dbReference type="Proteomes" id="UP000287239">
    <property type="component" value="Unassembled WGS sequence"/>
</dbReference>
<sequence length="316" mass="34280">MKKWLVGLMSLATITLVLSGCAPTETTIEKVPDKATTIRLGVMPSTDNIPFILAHEQGFDHNNGVNIELEVFKSAPDRDAAFQAGKVDGVITDLVGLAIYQQGDFDVKVVAAPYDQFDLVTGDESVQSIADLKGKDVVFSSKTGTGYAVAKMLESAGLTMADINITEIPQVPARLELITNQKASAAILPEPFVTIGQANGLRVVQSTRDIGINPFAIAFTAEMIAKEEVAIKGLFDAYNEAAVYVEKTPVEDYIDLFIEEVGFPASLKKQIVIPDYGKLEQVKEKDVESAFAWAREAGLLKKELTAKDVISDVYFK</sequence>
<dbReference type="PROSITE" id="PS51257">
    <property type="entry name" value="PROKAR_LIPOPROTEIN"/>
    <property type="match status" value="1"/>
</dbReference>
<evidence type="ECO:0000256" key="3">
    <source>
        <dbReference type="ARBA" id="ARBA00022729"/>
    </source>
</evidence>
<comment type="caution">
    <text evidence="6">The sequence shown here is derived from an EMBL/GenBank/DDBJ whole genome shotgun (WGS) entry which is preliminary data.</text>
</comment>